<feature type="signal peptide" evidence="3">
    <location>
        <begin position="1"/>
        <end position="19"/>
    </location>
</feature>
<reference evidence="5 6" key="1">
    <citation type="submission" date="2023-07" db="EMBL/GenBank/DDBJ databases">
        <title>Alkalimonas sp., MEB108 novel, alkaliphilic bacterium isolated from Lonar Lake, India.</title>
        <authorList>
            <person name="Joshi A."/>
            <person name="Thite S."/>
        </authorList>
    </citation>
    <scope>NUCLEOTIDE SEQUENCE [LARGE SCALE GENOMIC DNA]</scope>
    <source>
        <strain evidence="5 6">MEB108</strain>
    </source>
</reference>
<comment type="caution">
    <text evidence="5">The sequence shown here is derived from an EMBL/GenBank/DDBJ whole genome shotgun (WGS) entry which is preliminary data.</text>
</comment>
<dbReference type="Proteomes" id="UP001336314">
    <property type="component" value="Unassembled WGS sequence"/>
</dbReference>
<dbReference type="EMBL" id="JAUHLI010000002">
    <property type="protein sequence ID" value="MEE2000320.1"/>
    <property type="molecule type" value="Genomic_DNA"/>
</dbReference>
<dbReference type="Pfam" id="PF00149">
    <property type="entry name" value="Metallophos"/>
    <property type="match status" value="1"/>
</dbReference>
<evidence type="ECO:0000259" key="4">
    <source>
        <dbReference type="Pfam" id="PF00149"/>
    </source>
</evidence>
<dbReference type="PANTHER" id="PTHR10161">
    <property type="entry name" value="TARTRATE-RESISTANT ACID PHOSPHATASE TYPE 5"/>
    <property type="match status" value="1"/>
</dbReference>
<dbReference type="RefSeq" id="WP_330127464.1">
    <property type="nucleotide sequence ID" value="NZ_JAUHLI010000002.1"/>
</dbReference>
<organism evidence="5 6">
    <name type="scientific">Alkalimonas cellulosilytica</name>
    <dbReference type="NCBI Taxonomy" id="3058395"/>
    <lineage>
        <taxon>Bacteria</taxon>
        <taxon>Pseudomonadati</taxon>
        <taxon>Pseudomonadota</taxon>
        <taxon>Gammaproteobacteria</taxon>
        <taxon>Alkalimonas</taxon>
    </lineage>
</organism>
<evidence type="ECO:0000256" key="3">
    <source>
        <dbReference type="SAM" id="SignalP"/>
    </source>
</evidence>
<name>A0ABU7J2T2_9GAMM</name>
<protein>
    <submittedName>
        <fullName evidence="5">Metallophosphoesterase</fullName>
    </submittedName>
</protein>
<dbReference type="SUPFAM" id="SSF56300">
    <property type="entry name" value="Metallo-dependent phosphatases"/>
    <property type="match status" value="1"/>
</dbReference>
<evidence type="ECO:0000256" key="2">
    <source>
        <dbReference type="ARBA" id="ARBA00022801"/>
    </source>
</evidence>
<keyword evidence="1 3" id="KW-0732">Signal</keyword>
<dbReference type="InterPro" id="IPR051558">
    <property type="entry name" value="Metallophosphoesterase_PAP"/>
</dbReference>
<proteinExistence type="predicted"/>
<dbReference type="InterPro" id="IPR029052">
    <property type="entry name" value="Metallo-depent_PP-like"/>
</dbReference>
<feature type="domain" description="Calcineurin-like phosphoesterase" evidence="4">
    <location>
        <begin position="31"/>
        <end position="251"/>
    </location>
</feature>
<evidence type="ECO:0000313" key="6">
    <source>
        <dbReference type="Proteomes" id="UP001336314"/>
    </source>
</evidence>
<keyword evidence="6" id="KW-1185">Reference proteome</keyword>
<sequence>MFTTLLTSLLLLLPGAATAMEVTASEQNTALRIALMGDINGRYGSTEYPLLSQQWLQLTLERQPQLILSIGDVIAGQKKELSSHQVNRMWYAFEQYMLHPIQQQGGVWLPVIGNHDGSRALSPLGHYLFAMERQQAEQFWQRHRPQSSDLQLLDDSHYPFYYSLLWHDIAIVVIDASGATLSTAEQNWLTATLNASVVQDARFRLVVGHLPLVAVAEGRMQPGERLEQTEFLLDVMQTTKVDWYISGHQHAFYKAKLGHLGLLMAGGVPARRLLSASAPRHVMTMLHIGQEIRFKHWDLEHQQPFSLDELPPFIDAQPIPLWRWPKQSLTYEAGSNTTGKGPEIR</sequence>
<dbReference type="PANTHER" id="PTHR10161:SF14">
    <property type="entry name" value="TARTRATE-RESISTANT ACID PHOSPHATASE TYPE 5"/>
    <property type="match status" value="1"/>
</dbReference>
<dbReference type="Gene3D" id="3.60.21.10">
    <property type="match status" value="1"/>
</dbReference>
<feature type="chain" id="PRO_5045137179" evidence="3">
    <location>
        <begin position="20"/>
        <end position="345"/>
    </location>
</feature>
<gene>
    <name evidence="5" type="ORF">QWY20_02555</name>
</gene>
<evidence type="ECO:0000313" key="5">
    <source>
        <dbReference type="EMBL" id="MEE2000320.1"/>
    </source>
</evidence>
<accession>A0ABU7J2T2</accession>
<keyword evidence="2" id="KW-0378">Hydrolase</keyword>
<dbReference type="InterPro" id="IPR004843">
    <property type="entry name" value="Calcineurin-like_PHP"/>
</dbReference>
<evidence type="ECO:0000256" key="1">
    <source>
        <dbReference type="ARBA" id="ARBA00022729"/>
    </source>
</evidence>